<dbReference type="AlphaFoldDB" id="A0AAD4MRX1"/>
<protein>
    <submittedName>
        <fullName evidence="2">Uncharacterized protein</fullName>
    </submittedName>
</protein>
<keyword evidence="1" id="KW-0812">Transmembrane</keyword>
<keyword evidence="3" id="KW-1185">Reference proteome</keyword>
<evidence type="ECO:0000313" key="3">
    <source>
        <dbReference type="Proteomes" id="UP001201812"/>
    </source>
</evidence>
<reference evidence="2" key="1">
    <citation type="submission" date="2022-01" db="EMBL/GenBank/DDBJ databases">
        <title>Genome Sequence Resource for Two Populations of Ditylenchus destructor, the Migratory Endoparasitic Phytonematode.</title>
        <authorList>
            <person name="Zhang H."/>
            <person name="Lin R."/>
            <person name="Xie B."/>
        </authorList>
    </citation>
    <scope>NUCLEOTIDE SEQUENCE</scope>
    <source>
        <strain evidence="2">BazhouSP</strain>
    </source>
</reference>
<feature type="transmembrane region" description="Helical" evidence="1">
    <location>
        <begin position="91"/>
        <end position="114"/>
    </location>
</feature>
<sequence length="317" mass="35522">MTTSANVPASAPYLNVCQNIAIIGLHFVTISIMSHLVYCLHFKKHSLKVYSLSNCLQVYLIQHIICATIDIPYVVYLVANWKPMDAVYDPYILYWIGLGDIIYFHLSSASVVMLSLDRLLYAKFPLHYANLIRPCMPYIMILAMLSYALIAVFLHLIELPLDLEKVEHCQLFSCLYMKYRAIPQLYMRSAMGAVNVILGTYLLHLLRKCDVAKNIKNRLVIVTMLLDVALNVLPSVFASVFAKITGIASSNYFGQLTALLTVLSVAICAIYYSAVLVKWRKITPTWPNNAVASAEHSDFNAFGFATDKVNGFSASKA</sequence>
<feature type="transmembrane region" description="Helical" evidence="1">
    <location>
        <begin position="218"/>
        <end position="240"/>
    </location>
</feature>
<proteinExistence type="predicted"/>
<accession>A0AAD4MRX1</accession>
<feature type="transmembrane region" description="Helical" evidence="1">
    <location>
        <begin position="252"/>
        <end position="272"/>
    </location>
</feature>
<feature type="transmembrane region" description="Helical" evidence="1">
    <location>
        <begin position="185"/>
        <end position="206"/>
    </location>
</feature>
<dbReference type="EMBL" id="JAKKPZ010000102">
    <property type="protein sequence ID" value="KAI1702243.1"/>
    <property type="molecule type" value="Genomic_DNA"/>
</dbReference>
<name>A0AAD4MRX1_9BILA</name>
<keyword evidence="1" id="KW-1133">Transmembrane helix</keyword>
<comment type="caution">
    <text evidence="2">The sequence shown here is derived from an EMBL/GenBank/DDBJ whole genome shotgun (WGS) entry which is preliminary data.</text>
</comment>
<feature type="transmembrane region" description="Helical" evidence="1">
    <location>
        <begin position="135"/>
        <end position="157"/>
    </location>
</feature>
<gene>
    <name evidence="2" type="ORF">DdX_15580</name>
</gene>
<feature type="transmembrane region" description="Helical" evidence="1">
    <location>
        <begin position="20"/>
        <end position="40"/>
    </location>
</feature>
<dbReference type="Proteomes" id="UP001201812">
    <property type="component" value="Unassembled WGS sequence"/>
</dbReference>
<organism evidence="2 3">
    <name type="scientific">Ditylenchus destructor</name>
    <dbReference type="NCBI Taxonomy" id="166010"/>
    <lineage>
        <taxon>Eukaryota</taxon>
        <taxon>Metazoa</taxon>
        <taxon>Ecdysozoa</taxon>
        <taxon>Nematoda</taxon>
        <taxon>Chromadorea</taxon>
        <taxon>Rhabditida</taxon>
        <taxon>Tylenchina</taxon>
        <taxon>Tylenchomorpha</taxon>
        <taxon>Sphaerularioidea</taxon>
        <taxon>Anguinidae</taxon>
        <taxon>Anguininae</taxon>
        <taxon>Ditylenchus</taxon>
    </lineage>
</organism>
<keyword evidence="1" id="KW-0472">Membrane</keyword>
<evidence type="ECO:0000313" key="2">
    <source>
        <dbReference type="EMBL" id="KAI1702243.1"/>
    </source>
</evidence>
<feature type="transmembrane region" description="Helical" evidence="1">
    <location>
        <begin position="60"/>
        <end position="79"/>
    </location>
</feature>
<evidence type="ECO:0000256" key="1">
    <source>
        <dbReference type="SAM" id="Phobius"/>
    </source>
</evidence>